<protein>
    <submittedName>
        <fullName evidence="3">Mobile element protein</fullName>
    </submittedName>
</protein>
<dbReference type="Pfam" id="PF13610">
    <property type="entry name" value="DDE_Tnp_IS240"/>
    <property type="match status" value="1"/>
</dbReference>
<sequence>MITDKLRSYEAAKREIMPGVEHRAHKGLNNRAENSHQPIRRRERIMKRFKSKRHLQRFVSIHDPIANLFHTPRHDVTSSHYRELRAAAMSLWTQIARA</sequence>
<organism evidence="3 4">
    <name type="scientific">Rhizobium freirei PRF 81</name>
    <dbReference type="NCBI Taxonomy" id="363754"/>
    <lineage>
        <taxon>Bacteria</taxon>
        <taxon>Pseudomonadati</taxon>
        <taxon>Pseudomonadota</taxon>
        <taxon>Alphaproteobacteria</taxon>
        <taxon>Hyphomicrobiales</taxon>
        <taxon>Rhizobiaceae</taxon>
        <taxon>Rhizobium/Agrobacterium group</taxon>
        <taxon>Rhizobium</taxon>
    </lineage>
</organism>
<proteinExistence type="predicted"/>
<feature type="region of interest" description="Disordered" evidence="1">
    <location>
        <begin position="20"/>
        <end position="39"/>
    </location>
</feature>
<dbReference type="EMBL" id="AQHN01000069">
    <property type="protein sequence ID" value="ENN86428.1"/>
    <property type="molecule type" value="Genomic_DNA"/>
</dbReference>
<feature type="domain" description="DDE" evidence="2">
    <location>
        <begin position="2"/>
        <end position="70"/>
    </location>
</feature>
<dbReference type="PANTHER" id="PTHR35528">
    <property type="entry name" value="BLL1675 PROTEIN"/>
    <property type="match status" value="1"/>
</dbReference>
<reference evidence="3 4" key="1">
    <citation type="journal article" date="2012" name="BMC Genomics">
        <title>Genomic basis of broad host range and environmental adaptability of Rhizobium tropici CIAT 899 and Rhizobium sp. PRF 81 which are used in inoculants for common bean (Phaseolus vulgaris L.).</title>
        <authorList>
            <person name="Ormeno-Orrillo E."/>
            <person name="Menna P."/>
            <person name="Almeida L.G."/>
            <person name="Ollero F.J."/>
            <person name="Nicolas M.F."/>
            <person name="Pains Rodrigues E."/>
            <person name="Shigueyoshi Nakatani A."/>
            <person name="Silva Batista J.S."/>
            <person name="Oliveira Chueire L.M."/>
            <person name="Souza R.C."/>
            <person name="Ribeiro Vasconcelos A.T."/>
            <person name="Megias M."/>
            <person name="Hungria M."/>
            <person name="Martinez-Romero E."/>
        </authorList>
    </citation>
    <scope>NUCLEOTIDE SEQUENCE [LARGE SCALE GENOMIC DNA]</scope>
    <source>
        <strain evidence="3 4">PRF 81</strain>
    </source>
</reference>
<name>N6U860_9HYPH</name>
<dbReference type="STRING" id="363754.RHSP_83323"/>
<evidence type="ECO:0000313" key="3">
    <source>
        <dbReference type="EMBL" id="ENN86428.1"/>
    </source>
</evidence>
<dbReference type="AlphaFoldDB" id="N6U860"/>
<dbReference type="Proteomes" id="UP000012429">
    <property type="component" value="Unassembled WGS sequence"/>
</dbReference>
<evidence type="ECO:0000256" key="1">
    <source>
        <dbReference type="SAM" id="MobiDB-lite"/>
    </source>
</evidence>
<gene>
    <name evidence="3" type="ORF">RHSP_83323</name>
</gene>
<evidence type="ECO:0000259" key="2">
    <source>
        <dbReference type="Pfam" id="PF13610"/>
    </source>
</evidence>
<dbReference type="PANTHER" id="PTHR35528:SF3">
    <property type="entry name" value="BLL1675 PROTEIN"/>
    <property type="match status" value="1"/>
</dbReference>
<dbReference type="InterPro" id="IPR032874">
    <property type="entry name" value="DDE_dom"/>
</dbReference>
<dbReference type="InterPro" id="IPR052183">
    <property type="entry name" value="IS_Transposase"/>
</dbReference>
<dbReference type="PATRIC" id="fig|363754.4.peg.3862"/>
<keyword evidence="4" id="KW-1185">Reference proteome</keyword>
<comment type="caution">
    <text evidence="3">The sequence shown here is derived from an EMBL/GenBank/DDBJ whole genome shotgun (WGS) entry which is preliminary data.</text>
</comment>
<evidence type="ECO:0000313" key="4">
    <source>
        <dbReference type="Proteomes" id="UP000012429"/>
    </source>
</evidence>
<accession>N6U860</accession>